<evidence type="ECO:0000313" key="4">
    <source>
        <dbReference type="Proteomes" id="UP000256971"/>
    </source>
</evidence>
<evidence type="ECO:0000256" key="1">
    <source>
        <dbReference type="SAM" id="MobiDB-lite"/>
    </source>
</evidence>
<dbReference type="InterPro" id="IPR036397">
    <property type="entry name" value="RNaseH_sf"/>
</dbReference>
<gene>
    <name evidence="3" type="ORF">DY252_00525</name>
</gene>
<feature type="domain" description="Integrase catalytic" evidence="2">
    <location>
        <begin position="251"/>
        <end position="456"/>
    </location>
</feature>
<feature type="compositionally biased region" description="Basic and acidic residues" evidence="1">
    <location>
        <begin position="607"/>
        <end position="620"/>
    </location>
</feature>
<dbReference type="PANTHER" id="PTHR35004:SF6">
    <property type="entry name" value="TRANSPOSASE"/>
    <property type="match status" value="1"/>
</dbReference>
<sequence>MVAVRIGMGTEVSVGETIYAVRRCLAGDILQLESEDDGQLVKIPRPELAFSVANGEASIIVGGRKHKVLERQDLSVLPEKDRDELRRRLAYVKLVEKPRVAESGAALVKASIEIGAAQLNDPKPPSVATLYNWCKLYRQAGGDPVALVPQKKRRGNRKRRFSPEVLEILQAVINERFLVTSRPRPTDVYSAVVVEIERLNAYRPSFDQLAVPNLRTLYREIEKLEPYTFLRGRYGKHIADKETRHVGKGAFSSRPLERVEIDHSLLDIIAYDEDLDIPLGRPTLTLIIDHFSRMPLGFYLGFEAPGSASVMMALRNAIGTKEWVNERYPDIEGAWPCYGVPEVLVTDNGPEFHSKDLEIACAQLGISIQHNKVKSPWSKGVVERIFGEINRSLLCDAPGKTFHNKDARSENDAVGEASVPIALLEHVLCKWIVEIHARKMHEGIQAIPIERWTEGAETFPPRLISDQEDLNVLLSCFKEVRKIHPKGIVIEGIWYSSKKLTELRNSSAKDIQVDMKFDPTNMGRIHVRDPRTNTYFEVPALNPEYAEGLGLWPHKIVRKCLRKMGARKIGPTELAKVKEHIHDLIQETAKTKKRKRTTNARIGRFRESSSHAPSNEDRIVEQNTSYEISFDAAPTAEEEDYRDDLVEDDDFLADGMRRIQAVGKDDL</sequence>
<dbReference type="RefSeq" id="WP_064788057.1">
    <property type="nucleotide sequence ID" value="NZ_CP031555.1"/>
</dbReference>
<reference evidence="3 4" key="1">
    <citation type="submission" date="2018-08" db="EMBL/GenBank/DDBJ databases">
        <title>Complete genome sequence of type strain Thalassospira indica MCCC 1A01103T, isolated from isolated from deep seawater of the Indian Ocean.</title>
        <authorList>
            <person name="Liu Y."/>
        </authorList>
    </citation>
    <scope>NUCLEOTIDE SEQUENCE [LARGE SCALE GENOMIC DNA]</scope>
    <source>
        <strain evidence="3 4">PB8BT</strain>
    </source>
</reference>
<dbReference type="InterPro" id="IPR012337">
    <property type="entry name" value="RNaseH-like_sf"/>
</dbReference>
<dbReference type="EMBL" id="CP031555">
    <property type="protein sequence ID" value="AXO12903.1"/>
    <property type="molecule type" value="Genomic_DNA"/>
</dbReference>
<dbReference type="Gene3D" id="3.30.420.10">
    <property type="entry name" value="Ribonuclease H-like superfamily/Ribonuclease H"/>
    <property type="match status" value="1"/>
</dbReference>
<organism evidence="3 4">
    <name type="scientific">Thalassospira indica</name>
    <dbReference type="NCBI Taxonomy" id="1891279"/>
    <lineage>
        <taxon>Bacteria</taxon>
        <taxon>Pseudomonadati</taxon>
        <taxon>Pseudomonadota</taxon>
        <taxon>Alphaproteobacteria</taxon>
        <taxon>Rhodospirillales</taxon>
        <taxon>Thalassospiraceae</taxon>
        <taxon>Thalassospira</taxon>
    </lineage>
</organism>
<evidence type="ECO:0000259" key="2">
    <source>
        <dbReference type="PROSITE" id="PS50994"/>
    </source>
</evidence>
<dbReference type="Pfam" id="PF09299">
    <property type="entry name" value="Mu-transpos_C"/>
    <property type="match status" value="1"/>
</dbReference>
<protein>
    <recommendedName>
        <fullName evidence="2">Integrase catalytic domain-containing protein</fullName>
    </recommendedName>
</protein>
<dbReference type="PROSITE" id="PS50994">
    <property type="entry name" value="INTEGRASE"/>
    <property type="match status" value="1"/>
</dbReference>
<dbReference type="InterPro" id="IPR001584">
    <property type="entry name" value="Integrase_cat-core"/>
</dbReference>
<evidence type="ECO:0000313" key="3">
    <source>
        <dbReference type="EMBL" id="AXO12903.1"/>
    </source>
</evidence>
<dbReference type="InterPro" id="IPR015378">
    <property type="entry name" value="Transposase-like_Mu_C"/>
</dbReference>
<dbReference type="Proteomes" id="UP000256971">
    <property type="component" value="Chromosome"/>
</dbReference>
<proteinExistence type="predicted"/>
<accession>A0ABN5N9W4</accession>
<dbReference type="SUPFAM" id="SSF53098">
    <property type="entry name" value="Ribonuclease H-like"/>
    <property type="match status" value="1"/>
</dbReference>
<dbReference type="PANTHER" id="PTHR35004">
    <property type="entry name" value="TRANSPOSASE RV3428C-RELATED"/>
    <property type="match status" value="1"/>
</dbReference>
<feature type="region of interest" description="Disordered" evidence="1">
    <location>
        <begin position="607"/>
        <end position="641"/>
    </location>
</feature>
<keyword evidence="4" id="KW-1185">Reference proteome</keyword>
<name>A0ABN5N9W4_9PROT</name>